<comment type="caution">
    <text evidence="2">The sequence shown here is derived from an EMBL/GenBank/DDBJ whole genome shotgun (WGS) entry which is preliminary data.</text>
</comment>
<dbReference type="GO" id="GO:0005886">
    <property type="term" value="C:plasma membrane"/>
    <property type="evidence" value="ECO:0007669"/>
    <property type="project" value="UniProtKB-SubCell"/>
</dbReference>
<keyword evidence="3" id="KW-1185">Reference proteome</keyword>
<evidence type="ECO:0000313" key="2">
    <source>
        <dbReference type="EMBL" id="TGN92381.1"/>
    </source>
</evidence>
<organism evidence="2 3">
    <name type="scientific">Streptococcus rubneri</name>
    <dbReference type="NCBI Taxonomy" id="1234680"/>
    <lineage>
        <taxon>Bacteria</taxon>
        <taxon>Bacillati</taxon>
        <taxon>Bacillota</taxon>
        <taxon>Bacilli</taxon>
        <taxon>Lactobacillales</taxon>
        <taxon>Streptococcaceae</taxon>
        <taxon>Streptococcus</taxon>
    </lineage>
</organism>
<dbReference type="PANTHER" id="PTHR33383">
    <property type="entry name" value="MEMBRANE PROTEIN INSERTION EFFICIENCY FACTOR-RELATED"/>
    <property type="match status" value="1"/>
</dbReference>
<dbReference type="NCBIfam" id="TIGR00278">
    <property type="entry name" value="membrane protein insertion efficiency factor YidD"/>
    <property type="match status" value="1"/>
</dbReference>
<dbReference type="RefSeq" id="WP_135782673.1">
    <property type="nucleotide sequence ID" value="NZ_JADMRL010000001.1"/>
</dbReference>
<evidence type="ECO:0000256" key="1">
    <source>
        <dbReference type="HAMAP-Rule" id="MF_00386"/>
    </source>
</evidence>
<comment type="function">
    <text evidence="1">Could be involved in insertion of integral membrane proteins into the membrane.</text>
</comment>
<name>A0A4Z1DUU8_9STRE</name>
<sequence>MKKCAIGLVRLYQRLLSPLFPPSCRYSPTCSNYMIQSIERHGLKGILMGLARILRCHPWSKTGFDPVPDHFSLKSHLEENEEIGNGDHF</sequence>
<protein>
    <recommendedName>
        <fullName evidence="1">Putative membrane protein insertion efficiency factor</fullName>
    </recommendedName>
</protein>
<dbReference type="Proteomes" id="UP000297986">
    <property type="component" value="Unassembled WGS sequence"/>
</dbReference>
<dbReference type="InterPro" id="IPR002696">
    <property type="entry name" value="Membr_insert_effic_factor_YidD"/>
</dbReference>
<dbReference type="PANTHER" id="PTHR33383:SF1">
    <property type="entry name" value="MEMBRANE PROTEIN INSERTION EFFICIENCY FACTOR-RELATED"/>
    <property type="match status" value="1"/>
</dbReference>
<dbReference type="EMBL" id="SRRP01000001">
    <property type="protein sequence ID" value="TGN92381.1"/>
    <property type="molecule type" value="Genomic_DNA"/>
</dbReference>
<keyword evidence="1" id="KW-0472">Membrane</keyword>
<dbReference type="OrthoDB" id="9801753at2"/>
<gene>
    <name evidence="2" type="primary">yidD</name>
    <name evidence="2" type="ORF">E5S68_05485</name>
</gene>
<dbReference type="HAMAP" id="MF_00386">
    <property type="entry name" value="UPF0161_YidD"/>
    <property type="match status" value="1"/>
</dbReference>
<accession>A0A4Z1DUU8</accession>
<reference evidence="2 3" key="1">
    <citation type="submission" date="2019-04" db="EMBL/GenBank/DDBJ databases">
        <title>Genome sequencing of Streptococcus rubneri DSM 26920(T).</title>
        <authorList>
            <person name="Kook J.-K."/>
            <person name="Park S.-N."/>
            <person name="Lim Y.K."/>
        </authorList>
    </citation>
    <scope>NUCLEOTIDE SEQUENCE [LARGE SCALE GENOMIC DNA]</scope>
    <source>
        <strain evidence="2 3">DSM 26920</strain>
    </source>
</reference>
<dbReference type="Pfam" id="PF01809">
    <property type="entry name" value="YidD"/>
    <property type="match status" value="1"/>
</dbReference>
<keyword evidence="1" id="KW-1003">Cell membrane</keyword>
<comment type="similarity">
    <text evidence="1">Belongs to the UPF0161 family.</text>
</comment>
<dbReference type="SMART" id="SM01234">
    <property type="entry name" value="Haemolytic"/>
    <property type="match status" value="1"/>
</dbReference>
<evidence type="ECO:0000313" key="3">
    <source>
        <dbReference type="Proteomes" id="UP000297986"/>
    </source>
</evidence>
<proteinExistence type="inferred from homology"/>
<dbReference type="AlphaFoldDB" id="A0A4Z1DUU8"/>
<comment type="subcellular location">
    <subcellularLocation>
        <location evidence="1">Cell membrane</location>
        <topology evidence="1">Peripheral membrane protein</topology>
        <orientation evidence="1">Cytoplasmic side</orientation>
    </subcellularLocation>
</comment>